<keyword evidence="10" id="KW-1185">Reference proteome</keyword>
<evidence type="ECO:0000256" key="1">
    <source>
        <dbReference type="ARBA" id="ARBA00001974"/>
    </source>
</evidence>
<protein>
    <submittedName>
        <fullName evidence="9">5-demethoxyubiquinol-8 5-hydroxylase UbiM</fullName>
    </submittedName>
</protein>
<dbReference type="EMBL" id="JAWJEJ010000001">
    <property type="protein sequence ID" value="MDV3455924.1"/>
    <property type="molecule type" value="Genomic_DNA"/>
</dbReference>
<evidence type="ECO:0000256" key="2">
    <source>
        <dbReference type="ARBA" id="ARBA00004749"/>
    </source>
</evidence>
<dbReference type="InterPro" id="IPR036188">
    <property type="entry name" value="FAD/NAD-bd_sf"/>
</dbReference>
<comment type="caution">
    <text evidence="9">The sequence shown here is derived from an EMBL/GenBank/DDBJ whole genome shotgun (WGS) entry which is preliminary data.</text>
</comment>
<dbReference type="Gene3D" id="3.50.50.60">
    <property type="entry name" value="FAD/NAD(P)-binding domain"/>
    <property type="match status" value="2"/>
</dbReference>
<evidence type="ECO:0000313" key="9">
    <source>
        <dbReference type="EMBL" id="MDV3455924.1"/>
    </source>
</evidence>
<comment type="similarity">
    <text evidence="3">Belongs to the UbiH/COQ6 family.</text>
</comment>
<dbReference type="NCBIfam" id="NF006593">
    <property type="entry name" value="PRK09126.1"/>
    <property type="match status" value="1"/>
</dbReference>
<dbReference type="Pfam" id="PF01494">
    <property type="entry name" value="FAD_binding_3"/>
    <property type="match status" value="1"/>
</dbReference>
<dbReference type="InterPro" id="IPR051205">
    <property type="entry name" value="UbiH/COQ6_monooxygenase"/>
</dbReference>
<evidence type="ECO:0000256" key="7">
    <source>
        <dbReference type="ARBA" id="ARBA00023033"/>
    </source>
</evidence>
<evidence type="ECO:0000256" key="5">
    <source>
        <dbReference type="ARBA" id="ARBA00022827"/>
    </source>
</evidence>
<reference evidence="9 10" key="1">
    <citation type="submission" date="2023-10" db="EMBL/GenBank/DDBJ databases">
        <title>Sphingomonas sp. HF-S4 16S ribosomal RNA gene Genome sequencing and assembly.</title>
        <authorList>
            <person name="Lee H."/>
        </authorList>
    </citation>
    <scope>NUCLEOTIDE SEQUENCE [LARGE SCALE GENOMIC DNA]</scope>
    <source>
        <strain evidence="9 10">HF-S4</strain>
    </source>
</reference>
<sequence>MDCDVIIVGAGPAGLALARSLADTGLDIVVVERQPLAAIADPCFDGREIALTHGSADILTRLGAWDLIPEDEISPLRAARVLNGGSPFALDFDASGEEPLGWLVPNHRIRAALFDAIDGQDGLRLVTGAEVVRVQTSRAMAEVELGDGSQLRARLLVGADSRLSGIRGLLGISAEVNRLGRSMMVCRVRHPIPHHGIATEWFDHHQTMAMLPLGEGMSSAVLTLPSADIERLAALGDAELGAELTMRYSERLGPMEVAGPRVAYPLVTTWSWHFAATRAALIGDAAVGMHPVTAHGFNLGLRGADLLARLVRAAARRGRDPGATPLLRAYERRHRGASWPLYAGTNLLVRLYTEETMPARAMRHAGLRLGAKLPFVRPGIRRVLMAR</sequence>
<dbReference type="PANTHER" id="PTHR43876:SF25">
    <property type="entry name" value="MONOOXYGENASE NMA2164"/>
    <property type="match status" value="1"/>
</dbReference>
<evidence type="ECO:0000256" key="6">
    <source>
        <dbReference type="ARBA" id="ARBA00023002"/>
    </source>
</evidence>
<dbReference type="InterPro" id="IPR010971">
    <property type="entry name" value="UbiH/COQ6"/>
</dbReference>
<evidence type="ECO:0000256" key="4">
    <source>
        <dbReference type="ARBA" id="ARBA00022630"/>
    </source>
</evidence>
<dbReference type="InterPro" id="IPR002938">
    <property type="entry name" value="FAD-bd"/>
</dbReference>
<accession>A0ABU3Y3M8</accession>
<keyword evidence="6" id="KW-0560">Oxidoreductase</keyword>
<dbReference type="NCBIfam" id="TIGR01988">
    <property type="entry name" value="Ubi-OHases"/>
    <property type="match status" value="1"/>
</dbReference>
<feature type="domain" description="FAD-binding" evidence="8">
    <location>
        <begin position="2"/>
        <end position="336"/>
    </location>
</feature>
<dbReference type="Proteomes" id="UP001273531">
    <property type="component" value="Unassembled WGS sequence"/>
</dbReference>
<name>A0ABU3Y3M8_9SPHN</name>
<proteinExistence type="inferred from homology"/>
<gene>
    <name evidence="9" type="primary">ubiM</name>
    <name evidence="9" type="ORF">RZN05_02940</name>
</gene>
<comment type="cofactor">
    <cofactor evidence="1">
        <name>FAD</name>
        <dbReference type="ChEBI" id="CHEBI:57692"/>
    </cofactor>
</comment>
<keyword evidence="5" id="KW-0274">FAD</keyword>
<keyword evidence="4" id="KW-0285">Flavoprotein</keyword>
<evidence type="ECO:0000313" key="10">
    <source>
        <dbReference type="Proteomes" id="UP001273531"/>
    </source>
</evidence>
<comment type="pathway">
    <text evidence="2">Cofactor biosynthesis; ubiquinone biosynthesis.</text>
</comment>
<dbReference type="PANTHER" id="PTHR43876">
    <property type="entry name" value="UBIQUINONE BIOSYNTHESIS MONOOXYGENASE COQ6, MITOCHONDRIAL"/>
    <property type="match status" value="1"/>
</dbReference>
<organism evidence="9 10">
    <name type="scientific">Sphingomonas agrestis</name>
    <dbReference type="NCBI Taxonomy" id="3080540"/>
    <lineage>
        <taxon>Bacteria</taxon>
        <taxon>Pseudomonadati</taxon>
        <taxon>Pseudomonadota</taxon>
        <taxon>Alphaproteobacteria</taxon>
        <taxon>Sphingomonadales</taxon>
        <taxon>Sphingomonadaceae</taxon>
        <taxon>Sphingomonas</taxon>
    </lineage>
</organism>
<dbReference type="RefSeq" id="WP_317225129.1">
    <property type="nucleotide sequence ID" value="NZ_JAWJEJ010000001.1"/>
</dbReference>
<dbReference type="PRINTS" id="PR00420">
    <property type="entry name" value="RNGMNOXGNASE"/>
</dbReference>
<evidence type="ECO:0000256" key="3">
    <source>
        <dbReference type="ARBA" id="ARBA00005349"/>
    </source>
</evidence>
<dbReference type="SUPFAM" id="SSF51905">
    <property type="entry name" value="FAD/NAD(P)-binding domain"/>
    <property type="match status" value="1"/>
</dbReference>
<evidence type="ECO:0000259" key="8">
    <source>
        <dbReference type="Pfam" id="PF01494"/>
    </source>
</evidence>
<keyword evidence="7" id="KW-0503">Monooxygenase</keyword>